<evidence type="ECO:0000313" key="4">
    <source>
        <dbReference type="Proteomes" id="UP000196594"/>
    </source>
</evidence>
<evidence type="ECO:0000313" key="3">
    <source>
        <dbReference type="EMBL" id="OUZ40719.1"/>
    </source>
</evidence>
<comment type="similarity">
    <text evidence="2">Belongs to the SpxH family.</text>
</comment>
<name>A0ABX3ZMA4_9BACL</name>
<comment type="function">
    <text evidence="2">Adapter protein required for efficient degradation of Spx by ClpXP under non-stress conditions. Interaction with Spx stabilizes Spx and exposes the C-terminus of Spx for recognition and proteolysis by ClpXP.</text>
</comment>
<dbReference type="Proteomes" id="UP000196594">
    <property type="component" value="Unassembled WGS sequence"/>
</dbReference>
<dbReference type="PANTHER" id="PTHR13887">
    <property type="entry name" value="GLUTATHIONE S-TRANSFERASE KAPPA"/>
    <property type="match status" value="1"/>
</dbReference>
<evidence type="ECO:0000256" key="2">
    <source>
        <dbReference type="HAMAP-Rule" id="MF_02245"/>
    </source>
</evidence>
<accession>A0ABX3ZMA4</accession>
<protein>
    <recommendedName>
        <fullName evidence="2">ClpXP adapter protein SpxH</fullName>
    </recommendedName>
</protein>
<sequence>MNNIQLLQQPVAPSTCNKPIELYIFIDPLCEKALSLQTTMRKLQVEYGHYFTCRYVLSTELSALNSMTSRMKGCVSGAELDITHPALPSIAIKAAELQGKRAGFRYLNKVQEVATLNTRNINSHATLIEIAQQVNLDMDEFVSDFGSKEAARAFQCDLYLTREMEVEEIPSIVFFNECIEDEGLKVSGSYNYEVYEHILAELLGEELIRQPVPALDELFDRFSTLTTAEVAEIYSINEQLAERELKKRMLQQKVERIMTDEITLWRAKERTTY</sequence>
<comment type="caution">
    <text evidence="3">The sequence shown here is derived from an EMBL/GenBank/DDBJ whole genome shotgun (WGS) entry which is preliminary data.</text>
</comment>
<dbReference type="EMBL" id="NHNT01000001">
    <property type="protein sequence ID" value="OUZ40719.1"/>
    <property type="molecule type" value="Genomic_DNA"/>
</dbReference>
<proteinExistence type="inferred from homology"/>
<gene>
    <name evidence="2" type="primary">spxH</name>
    <name evidence="3" type="ORF">CBM15_02285</name>
</gene>
<dbReference type="InterPro" id="IPR046404">
    <property type="entry name" value="Adapter_SpxH"/>
</dbReference>
<keyword evidence="1 2" id="KW-0963">Cytoplasm</keyword>
<reference evidence="3 4" key="1">
    <citation type="journal article" date="2017" name="Int. J. Syst. Evol. Microbiol.">
        <title>Solibacillus kalamii sp. nov., isolated from a high-efficiency particulate arrestance filter system used in the International Space Station.</title>
        <authorList>
            <person name="Checinska Sielaff A."/>
            <person name="Kumar R.M."/>
            <person name="Pal D."/>
            <person name="Mayilraj S."/>
            <person name="Venkateswaran K."/>
        </authorList>
    </citation>
    <scope>NUCLEOTIDE SEQUENCE [LARGE SCALE GENOMIC DNA]</scope>
    <source>
        <strain evidence="3 4">ISSFR-015</strain>
    </source>
</reference>
<organism evidence="3 4">
    <name type="scientific">Solibacillus kalamii</name>
    <dbReference type="NCBI Taxonomy" id="1748298"/>
    <lineage>
        <taxon>Bacteria</taxon>
        <taxon>Bacillati</taxon>
        <taxon>Bacillota</taxon>
        <taxon>Bacilli</taxon>
        <taxon>Bacillales</taxon>
        <taxon>Caryophanaceae</taxon>
        <taxon>Solibacillus</taxon>
    </lineage>
</organism>
<evidence type="ECO:0000256" key="1">
    <source>
        <dbReference type="ARBA" id="ARBA00022490"/>
    </source>
</evidence>
<dbReference type="Pfam" id="PF13743">
    <property type="entry name" value="Thioredoxin_5"/>
    <property type="match status" value="1"/>
</dbReference>
<dbReference type="PANTHER" id="PTHR13887:SF47">
    <property type="entry name" value="CLPXP ADAPTER PROTEIN SPXH"/>
    <property type="match status" value="1"/>
</dbReference>
<dbReference type="SUPFAM" id="SSF52833">
    <property type="entry name" value="Thioredoxin-like"/>
    <property type="match status" value="1"/>
</dbReference>
<comment type="subcellular location">
    <subcellularLocation>
        <location evidence="2">Cytoplasm</location>
    </subcellularLocation>
</comment>
<comment type="subunit">
    <text evidence="2">Interacts with Spx.</text>
</comment>
<keyword evidence="4" id="KW-1185">Reference proteome</keyword>
<dbReference type="Gene3D" id="3.40.30.10">
    <property type="entry name" value="Glutaredoxin"/>
    <property type="match status" value="1"/>
</dbReference>
<dbReference type="InterPro" id="IPR036249">
    <property type="entry name" value="Thioredoxin-like_sf"/>
</dbReference>
<dbReference type="HAMAP" id="MF_02245">
    <property type="entry name" value="Adapter_SpxH"/>
    <property type="match status" value="1"/>
</dbReference>
<dbReference type="RefSeq" id="WP_008403571.1">
    <property type="nucleotide sequence ID" value="NZ_JAFBEY010000002.1"/>
</dbReference>
<dbReference type="CDD" id="cd03025">
    <property type="entry name" value="DsbA_FrnE_like"/>
    <property type="match status" value="1"/>
</dbReference>